<dbReference type="AlphaFoldDB" id="A0A0Q3ST94"/>
<dbReference type="Proteomes" id="UP000051562">
    <property type="component" value="Unassembled WGS sequence"/>
</dbReference>
<dbReference type="Pfam" id="PF07364">
    <property type="entry name" value="DUF1485"/>
    <property type="match status" value="1"/>
</dbReference>
<reference evidence="4 6" key="1">
    <citation type="submission" date="2015-10" db="EMBL/GenBank/DDBJ databases">
        <title>Draft genome of Bosea thiooxidans.</title>
        <authorList>
            <person name="Wang X."/>
        </authorList>
    </citation>
    <scope>NUCLEOTIDE SEQUENCE [LARGE SCALE GENOMIC DNA]</scope>
    <source>
        <strain evidence="4 6">CGMCC 9174</strain>
    </source>
</reference>
<dbReference type="Proteomes" id="UP000190130">
    <property type="component" value="Unassembled WGS sequence"/>
</dbReference>
<dbReference type="STRING" id="53254.SAMN05660750_02648"/>
<evidence type="ECO:0000313" key="7">
    <source>
        <dbReference type="Proteomes" id="UP000190130"/>
    </source>
</evidence>
<organism evidence="4 6">
    <name type="scientific">Bosea thiooxidans</name>
    <dbReference type="NCBI Taxonomy" id="53254"/>
    <lineage>
        <taxon>Bacteria</taxon>
        <taxon>Pseudomonadati</taxon>
        <taxon>Pseudomonadota</taxon>
        <taxon>Alphaproteobacteria</taxon>
        <taxon>Hyphomicrobiales</taxon>
        <taxon>Boseaceae</taxon>
        <taxon>Bosea</taxon>
    </lineage>
</organism>
<reference evidence="5 7" key="2">
    <citation type="submission" date="2017-02" db="EMBL/GenBank/DDBJ databases">
        <authorList>
            <person name="Peterson S.W."/>
        </authorList>
    </citation>
    <scope>NUCLEOTIDE SEQUENCE [LARGE SCALE GENOMIC DNA]</scope>
    <source>
        <strain evidence="5 7">DSM 9653</strain>
    </source>
</reference>
<sequence>MRLFAASLATETNTFSPIPTSRANFEASAYFPAGQHPDRATHTTAPLYVARQRAKRDGFELIEGSCFWAEPSGTCAKADYEEMRDEILGQLKAALPVDGVLLGLHGAMVAHGYDDCEGDILEHVRAIVGPSVPIGVELDPHCHLTEKRVRLADAIILYKEYPHTDFVERAQELVDIIVATVRGEIRPVMSLYDCRMIELVPTTREPGRSFVDRMSAREGKDGVLSISLAHGFQQGDVPEIGTRVLVVTNNDKAKGDALAAELGEEFRALKGQFAPPVVPLDEAFDRALGSAANGPSVIADSTDNAGGGAASDNTNVIRRLRERGIGDAAVGPIWDPVAVEFCLTAGVGATIPLRFGGKAAATSGDPIDGEVTVLGAVRNGTQSFGSAKVPIGNAVGIRIDGIDVALLSHRTQALGLEIFTSVGIDPTQKRIVSVKSTNHFHAAYGPIASAVIYTDGGGPSHLDVRKYPYRKINRPLWPHDPLPPGQLVV</sequence>
<evidence type="ECO:0000313" key="4">
    <source>
        <dbReference type="EMBL" id="KQK28674.1"/>
    </source>
</evidence>
<dbReference type="PIRSF" id="PIRSF012702">
    <property type="entry name" value="UCP012702"/>
    <property type="match status" value="1"/>
</dbReference>
<evidence type="ECO:0000313" key="5">
    <source>
        <dbReference type="EMBL" id="SKB85003.1"/>
    </source>
</evidence>
<keyword evidence="1" id="KW-0482">Metalloprotease</keyword>
<feature type="domain" description="Microcystin LR degradation protein MlrC C-terminal" evidence="2">
    <location>
        <begin position="298"/>
        <end position="471"/>
    </location>
</feature>
<dbReference type="EMBL" id="FUYX01000006">
    <property type="protein sequence ID" value="SKB85003.1"/>
    <property type="molecule type" value="Genomic_DNA"/>
</dbReference>
<dbReference type="InterPro" id="IPR015995">
    <property type="entry name" value="MlrC_N"/>
</dbReference>
<evidence type="ECO:0000259" key="3">
    <source>
        <dbReference type="Pfam" id="PF07364"/>
    </source>
</evidence>
<proteinExistence type="inferred from homology"/>
<dbReference type="RefSeq" id="WP_055730022.1">
    <property type="nucleotide sequence ID" value="NZ_FUYX01000006.1"/>
</dbReference>
<dbReference type="InterPro" id="IPR009197">
    <property type="entry name" value="MlrC"/>
</dbReference>
<name>A0A0Q3ST94_9HYPH</name>
<evidence type="ECO:0000313" key="6">
    <source>
        <dbReference type="Proteomes" id="UP000051562"/>
    </source>
</evidence>
<comment type="similarity">
    <text evidence="1">Belongs to the peptidase M81 family.</text>
</comment>
<accession>A0A0Q3ST94</accession>
<dbReference type="Pfam" id="PF07171">
    <property type="entry name" value="MlrC_C"/>
    <property type="match status" value="1"/>
</dbReference>
<gene>
    <name evidence="4" type="ORF">ARD30_21095</name>
    <name evidence="5" type="ORF">SAMN05660750_02648</name>
</gene>
<keyword evidence="1" id="KW-0645">Protease</keyword>
<evidence type="ECO:0000259" key="2">
    <source>
        <dbReference type="Pfam" id="PF07171"/>
    </source>
</evidence>
<dbReference type="GO" id="GO:0008237">
    <property type="term" value="F:metallopeptidase activity"/>
    <property type="evidence" value="ECO:0007669"/>
    <property type="project" value="UniProtKB-KW"/>
</dbReference>
<comment type="function">
    <text evidence="1">Involved in peptidolytic degradation of cyclic heptapeptide hepatotoxin microcystin (MC).</text>
</comment>
<dbReference type="GO" id="GO:0046872">
    <property type="term" value="F:metal ion binding"/>
    <property type="evidence" value="ECO:0007669"/>
    <property type="project" value="UniProtKB-KW"/>
</dbReference>
<dbReference type="EMBL" id="LMAR01000064">
    <property type="protein sequence ID" value="KQK28674.1"/>
    <property type="molecule type" value="Genomic_DNA"/>
</dbReference>
<feature type="domain" description="Microcystin LR degradation protein MlrC N-terminal" evidence="3">
    <location>
        <begin position="2"/>
        <end position="288"/>
    </location>
</feature>
<keyword evidence="1" id="KW-0479">Metal-binding</keyword>
<protein>
    <recommendedName>
        <fullName evidence="1">Microcystinase C</fullName>
        <shortName evidence="1">MlrC</shortName>
    </recommendedName>
</protein>
<dbReference type="GO" id="GO:0006508">
    <property type="term" value="P:proteolysis"/>
    <property type="evidence" value="ECO:0007669"/>
    <property type="project" value="UniProtKB-KW"/>
</dbReference>
<comment type="cofactor">
    <cofactor evidence="1">
        <name>Zn(2+)</name>
        <dbReference type="ChEBI" id="CHEBI:29105"/>
    </cofactor>
    <text evidence="1">Binds 1 zinc ion per subunit.</text>
</comment>
<dbReference type="InterPro" id="IPR010799">
    <property type="entry name" value="MlrC_C"/>
</dbReference>
<keyword evidence="6" id="KW-1185">Reference proteome</keyword>
<dbReference type="OrthoDB" id="9782658at2"/>
<evidence type="ECO:0000256" key="1">
    <source>
        <dbReference type="PIRNR" id="PIRNR012702"/>
    </source>
</evidence>
<keyword evidence="1" id="KW-0378">Hydrolase</keyword>